<dbReference type="OrthoDB" id="9762420at2"/>
<evidence type="ECO:0000259" key="2">
    <source>
        <dbReference type="Pfam" id="PF10106"/>
    </source>
</evidence>
<protein>
    <submittedName>
        <fullName evidence="3">Type IV secretion protein Rhs</fullName>
    </submittedName>
</protein>
<dbReference type="Proteomes" id="UP000186878">
    <property type="component" value="Unassembled WGS sequence"/>
</dbReference>
<reference evidence="3 4" key="1">
    <citation type="submission" date="2016-12" db="EMBL/GenBank/DDBJ databases">
        <title>Draft genome sequences of strains Salinicola socius SMB35, Salinicola sp. MH3R3-1 and Chromohalobacter sp. SMB17 from the Verkhnekamsk potash mining region of Russia.</title>
        <authorList>
            <person name="Mavrodi D.V."/>
            <person name="Olsson B.E."/>
            <person name="Korsakova E.S."/>
            <person name="Pyankova A."/>
            <person name="Mavrodi O.V."/>
            <person name="Plotnikova E.G."/>
        </authorList>
    </citation>
    <scope>NUCLEOTIDE SEQUENCE [LARGE SCALE GENOMIC DNA]</scope>
    <source>
        <strain evidence="3 4">SMB35</strain>
    </source>
</reference>
<proteinExistence type="predicted"/>
<evidence type="ECO:0000256" key="1">
    <source>
        <dbReference type="SAM" id="MobiDB-lite"/>
    </source>
</evidence>
<sequence length="251" mass="25883">LDLTPARQQLDSAYHLSDSLSQSAADHNADALDSRENLKQAGDDADDRYGNSEQLTSTDQTSASDATDSGGRGEAARMKAPWLHMASPAGITLSTPESTHLAQGRSLSISSGEDVNIATGKSLVASISEKLSLFVQKAGIKLFAARGKVEVQAQSDAMELTAQKDVKITSTEGRIEINAANGILLNSGGGYIRIEGGNIDVHGPGKIDIKGAQHSFGGPASMDAAMPELPEGACETQFAGDDSASAGASAL</sequence>
<dbReference type="EMBL" id="MSDO01000023">
    <property type="protein sequence ID" value="OLO03217.1"/>
    <property type="molecule type" value="Genomic_DNA"/>
</dbReference>
<organism evidence="3 4">
    <name type="scientific">Salinicola socius</name>
    <dbReference type="NCBI Taxonomy" id="404433"/>
    <lineage>
        <taxon>Bacteria</taxon>
        <taxon>Pseudomonadati</taxon>
        <taxon>Pseudomonadota</taxon>
        <taxon>Gammaproteobacteria</taxon>
        <taxon>Oceanospirillales</taxon>
        <taxon>Halomonadaceae</taxon>
        <taxon>Salinicola</taxon>
    </lineage>
</organism>
<dbReference type="RefSeq" id="WP_144076926.1">
    <property type="nucleotide sequence ID" value="NZ_MSDO01000023.1"/>
</dbReference>
<feature type="compositionally biased region" description="Basic and acidic residues" evidence="1">
    <location>
        <begin position="41"/>
        <end position="50"/>
    </location>
</feature>
<dbReference type="InterPro" id="IPR018769">
    <property type="entry name" value="VgrG2_DUF2345"/>
</dbReference>
<evidence type="ECO:0000313" key="4">
    <source>
        <dbReference type="Proteomes" id="UP000186878"/>
    </source>
</evidence>
<accession>A0A1Q8SP60</accession>
<name>A0A1Q8SP60_9GAMM</name>
<feature type="domain" description="DUF2345" evidence="2">
    <location>
        <begin position="72"/>
        <end position="220"/>
    </location>
</feature>
<dbReference type="STRING" id="404433.BTW07_15290"/>
<comment type="caution">
    <text evidence="3">The sequence shown here is derived from an EMBL/GenBank/DDBJ whole genome shotgun (WGS) entry which is preliminary data.</text>
</comment>
<dbReference type="AlphaFoldDB" id="A0A1Q8SP60"/>
<gene>
    <name evidence="3" type="ORF">BTW07_15290</name>
</gene>
<evidence type="ECO:0000313" key="3">
    <source>
        <dbReference type="EMBL" id="OLO03217.1"/>
    </source>
</evidence>
<keyword evidence="4" id="KW-1185">Reference proteome</keyword>
<feature type="non-terminal residue" evidence="3">
    <location>
        <position position="1"/>
    </location>
</feature>
<dbReference type="Pfam" id="PF10106">
    <property type="entry name" value="DUF2345"/>
    <property type="match status" value="1"/>
</dbReference>
<feature type="region of interest" description="Disordered" evidence="1">
    <location>
        <begin position="41"/>
        <end position="75"/>
    </location>
</feature>
<feature type="compositionally biased region" description="Low complexity" evidence="1">
    <location>
        <begin position="56"/>
        <end position="69"/>
    </location>
</feature>